<dbReference type="Gene3D" id="3.40.50.2300">
    <property type="match status" value="1"/>
</dbReference>
<organism evidence="8 9">
    <name type="scientific">Candidatus Magnetominusculus xianensis</name>
    <dbReference type="NCBI Taxonomy" id="1748249"/>
    <lineage>
        <taxon>Bacteria</taxon>
        <taxon>Pseudomonadati</taxon>
        <taxon>Nitrospirota</taxon>
        <taxon>Nitrospiria</taxon>
        <taxon>Nitrospirales</taxon>
        <taxon>Nitrospiraceae</taxon>
        <taxon>Candidatus Magnetominusculus</taxon>
    </lineage>
</organism>
<dbReference type="PANTHER" id="PTHR48111:SF67">
    <property type="entry name" value="TRANSCRIPTIONAL REGULATORY PROTEIN TCTD"/>
    <property type="match status" value="1"/>
</dbReference>
<accession>A0ABR5SEP7</accession>
<dbReference type="PROSITE" id="PS50110">
    <property type="entry name" value="RESPONSE_REGULATORY"/>
    <property type="match status" value="1"/>
</dbReference>
<keyword evidence="1" id="KW-0805">Transcription regulation</keyword>
<evidence type="ECO:0000259" key="6">
    <source>
        <dbReference type="PROSITE" id="PS50110"/>
    </source>
</evidence>
<evidence type="ECO:0000256" key="3">
    <source>
        <dbReference type="ARBA" id="ARBA00023163"/>
    </source>
</evidence>
<proteinExistence type="predicted"/>
<dbReference type="EMBL" id="LNQR01000066">
    <property type="protein sequence ID" value="KWT85016.1"/>
    <property type="molecule type" value="Genomic_DNA"/>
</dbReference>
<dbReference type="InterPro" id="IPR036388">
    <property type="entry name" value="WH-like_DNA-bd_sf"/>
</dbReference>
<dbReference type="PROSITE" id="PS51755">
    <property type="entry name" value="OMPR_PHOB"/>
    <property type="match status" value="1"/>
</dbReference>
<dbReference type="SMART" id="SM00862">
    <property type="entry name" value="Trans_reg_C"/>
    <property type="match status" value="1"/>
</dbReference>
<protein>
    <submittedName>
        <fullName evidence="8">DNA-binding response regulator</fullName>
    </submittedName>
</protein>
<evidence type="ECO:0000313" key="9">
    <source>
        <dbReference type="Proteomes" id="UP000060487"/>
    </source>
</evidence>
<feature type="domain" description="OmpR/PhoB-type" evidence="7">
    <location>
        <begin position="116"/>
        <end position="219"/>
    </location>
</feature>
<dbReference type="Proteomes" id="UP000060487">
    <property type="component" value="Unassembled WGS sequence"/>
</dbReference>
<dbReference type="Gene3D" id="1.10.10.10">
    <property type="entry name" value="Winged helix-like DNA-binding domain superfamily/Winged helix DNA-binding domain"/>
    <property type="match status" value="1"/>
</dbReference>
<name>A0ABR5SEP7_9BACT</name>
<reference evidence="8 9" key="1">
    <citation type="submission" date="2015-11" db="EMBL/GenBank/DDBJ databases">
        <authorList>
            <person name="Lin W."/>
        </authorList>
    </citation>
    <scope>NUCLEOTIDE SEQUENCE [LARGE SCALE GENOMIC DNA]</scope>
    <source>
        <strain evidence="8 9">HCH-1</strain>
    </source>
</reference>
<dbReference type="InterPro" id="IPR039420">
    <property type="entry name" value="WalR-like"/>
</dbReference>
<gene>
    <name evidence="8" type="ORF">ASN18_1834</name>
</gene>
<dbReference type="RefSeq" id="WP_085052446.1">
    <property type="nucleotide sequence ID" value="NZ_LNQR01000066.1"/>
</dbReference>
<dbReference type="GO" id="GO:0003677">
    <property type="term" value="F:DNA binding"/>
    <property type="evidence" value="ECO:0007669"/>
    <property type="project" value="UniProtKB-KW"/>
</dbReference>
<comment type="caution">
    <text evidence="8">The sequence shown here is derived from an EMBL/GenBank/DDBJ whole genome shotgun (WGS) entry which is preliminary data.</text>
</comment>
<dbReference type="SUPFAM" id="SSF46894">
    <property type="entry name" value="C-terminal effector domain of the bipartite response regulators"/>
    <property type="match status" value="1"/>
</dbReference>
<dbReference type="SMART" id="SM00448">
    <property type="entry name" value="REC"/>
    <property type="match status" value="1"/>
</dbReference>
<keyword evidence="9" id="KW-1185">Reference proteome</keyword>
<dbReference type="PANTHER" id="PTHR48111">
    <property type="entry name" value="REGULATOR OF RPOS"/>
    <property type="match status" value="1"/>
</dbReference>
<keyword evidence="2 5" id="KW-0238">DNA-binding</keyword>
<sequence>MRVIVVEDDAQLRDILVTGLTYFGFDVRGVWDGSTLDAAIAEKAADVVVLDLGLPGEDGIEIINRLRKTSECGVVVVTARGRLDDRLKGLKQGADHYFVKPVDLRELAAVITNLGQRLTPVSHAKWIFIEKKSLLMTPNGVEVPLTGNECIVVSLFAANPGINIQRTRFFEKLDYLDDHSSNLRLEALISRLRFKVHEADPASRLPVHARHSQGYAFLDELGR</sequence>
<evidence type="ECO:0000256" key="2">
    <source>
        <dbReference type="ARBA" id="ARBA00023125"/>
    </source>
</evidence>
<evidence type="ECO:0000256" key="1">
    <source>
        <dbReference type="ARBA" id="ARBA00023015"/>
    </source>
</evidence>
<evidence type="ECO:0000313" key="8">
    <source>
        <dbReference type="EMBL" id="KWT85016.1"/>
    </source>
</evidence>
<evidence type="ECO:0000256" key="5">
    <source>
        <dbReference type="PROSITE-ProRule" id="PRU01091"/>
    </source>
</evidence>
<keyword evidence="3" id="KW-0804">Transcription</keyword>
<keyword evidence="4" id="KW-0597">Phosphoprotein</keyword>
<feature type="modified residue" description="4-aspartylphosphate" evidence="4">
    <location>
        <position position="51"/>
    </location>
</feature>
<feature type="DNA-binding region" description="OmpR/PhoB-type" evidence="5">
    <location>
        <begin position="116"/>
        <end position="219"/>
    </location>
</feature>
<dbReference type="Pfam" id="PF00072">
    <property type="entry name" value="Response_reg"/>
    <property type="match status" value="1"/>
</dbReference>
<evidence type="ECO:0000259" key="7">
    <source>
        <dbReference type="PROSITE" id="PS51755"/>
    </source>
</evidence>
<dbReference type="InterPro" id="IPR011006">
    <property type="entry name" value="CheY-like_superfamily"/>
</dbReference>
<dbReference type="SUPFAM" id="SSF52172">
    <property type="entry name" value="CheY-like"/>
    <property type="match status" value="1"/>
</dbReference>
<evidence type="ECO:0000256" key="4">
    <source>
        <dbReference type="PROSITE-ProRule" id="PRU00169"/>
    </source>
</evidence>
<dbReference type="InterPro" id="IPR001789">
    <property type="entry name" value="Sig_transdc_resp-reg_receiver"/>
</dbReference>
<feature type="domain" description="Response regulatory" evidence="6">
    <location>
        <begin position="2"/>
        <end position="115"/>
    </location>
</feature>
<dbReference type="InterPro" id="IPR001867">
    <property type="entry name" value="OmpR/PhoB-type_DNA-bd"/>
</dbReference>
<dbReference type="InterPro" id="IPR016032">
    <property type="entry name" value="Sig_transdc_resp-reg_C-effctor"/>
</dbReference>